<protein>
    <submittedName>
        <fullName evidence="6">TonB-dependent receptor</fullName>
    </submittedName>
</protein>
<evidence type="ECO:0000313" key="6">
    <source>
        <dbReference type="EMBL" id="KAB0566178.1"/>
    </source>
</evidence>
<keyword evidence="6" id="KW-0675">Receptor</keyword>
<evidence type="ECO:0000256" key="4">
    <source>
        <dbReference type="SAM" id="MobiDB-lite"/>
    </source>
</evidence>
<dbReference type="SUPFAM" id="SSF56935">
    <property type="entry name" value="Porins"/>
    <property type="match status" value="1"/>
</dbReference>
<evidence type="ECO:0000256" key="1">
    <source>
        <dbReference type="ARBA" id="ARBA00004442"/>
    </source>
</evidence>
<sequence>MTVGGGVLYTGSTSASGIDKPIPGYTLADAMVRYEMTKNITLSLNVTNLLPRPPSVSSQDWSGNSVSSVSS</sequence>
<dbReference type="Gene3D" id="2.40.170.20">
    <property type="entry name" value="TonB-dependent receptor, beta-barrel domain"/>
    <property type="match status" value="1"/>
</dbReference>
<accession>A0A643EV06</accession>
<keyword evidence="3" id="KW-0998">Cell outer membrane</keyword>
<comment type="caution">
    <text evidence="6">The sequence shown here is derived from an EMBL/GenBank/DDBJ whole genome shotgun (WGS) entry which is preliminary data.</text>
</comment>
<reference evidence="6" key="1">
    <citation type="submission" date="2019-09" db="EMBL/GenBank/DDBJ databases">
        <title>Draft genome sequences of 48 bacterial type strains from the CCUG.</title>
        <authorList>
            <person name="Tunovic T."/>
            <person name="Pineiro-Iglesias B."/>
            <person name="Unosson C."/>
            <person name="Inganas E."/>
            <person name="Ohlen M."/>
            <person name="Cardew S."/>
            <person name="Jensie-Markopoulos S."/>
            <person name="Salva-Serra F."/>
            <person name="Jaen-Luchoro D."/>
            <person name="Karlsson R."/>
            <person name="Svensson-Stadler L."/>
            <person name="Chun J."/>
            <person name="Moore E."/>
        </authorList>
    </citation>
    <scope>NUCLEOTIDE SEQUENCE</scope>
    <source>
        <strain evidence="6">CCUG 50899</strain>
    </source>
</reference>
<name>A0A643EV06_9HYPH</name>
<proteinExistence type="predicted"/>
<dbReference type="Pfam" id="PF00593">
    <property type="entry name" value="TonB_dep_Rec_b-barrel"/>
    <property type="match status" value="1"/>
</dbReference>
<gene>
    <name evidence="6" type="ORF">F7Q93_22275</name>
</gene>
<dbReference type="EMBL" id="VZPE01000014">
    <property type="protein sequence ID" value="KAB0566178.1"/>
    <property type="molecule type" value="Genomic_DNA"/>
</dbReference>
<evidence type="ECO:0000256" key="3">
    <source>
        <dbReference type="ARBA" id="ARBA00023237"/>
    </source>
</evidence>
<organism evidence="6">
    <name type="scientific">Brucella pituitosa</name>
    <dbReference type="NCBI Taxonomy" id="571256"/>
    <lineage>
        <taxon>Bacteria</taxon>
        <taxon>Pseudomonadati</taxon>
        <taxon>Pseudomonadota</taxon>
        <taxon>Alphaproteobacteria</taxon>
        <taxon>Hyphomicrobiales</taxon>
        <taxon>Brucellaceae</taxon>
        <taxon>Brucella/Ochrobactrum group</taxon>
        <taxon>Brucella</taxon>
    </lineage>
</organism>
<feature type="compositionally biased region" description="Low complexity" evidence="4">
    <location>
        <begin position="55"/>
        <end position="71"/>
    </location>
</feature>
<feature type="region of interest" description="Disordered" evidence="4">
    <location>
        <begin position="52"/>
        <end position="71"/>
    </location>
</feature>
<dbReference type="InterPro" id="IPR000531">
    <property type="entry name" value="Beta-barrel_TonB"/>
</dbReference>
<keyword evidence="2" id="KW-0472">Membrane</keyword>
<dbReference type="AlphaFoldDB" id="A0A643EV06"/>
<feature type="domain" description="TonB-dependent receptor-like beta-barrel" evidence="5">
    <location>
        <begin position="5"/>
        <end position="49"/>
    </location>
</feature>
<dbReference type="InterPro" id="IPR036942">
    <property type="entry name" value="Beta-barrel_TonB_sf"/>
</dbReference>
<evidence type="ECO:0000259" key="5">
    <source>
        <dbReference type="Pfam" id="PF00593"/>
    </source>
</evidence>
<comment type="subcellular location">
    <subcellularLocation>
        <location evidence="1">Cell outer membrane</location>
    </subcellularLocation>
</comment>
<dbReference type="GO" id="GO:0009279">
    <property type="term" value="C:cell outer membrane"/>
    <property type="evidence" value="ECO:0007669"/>
    <property type="project" value="UniProtKB-SubCell"/>
</dbReference>
<evidence type="ECO:0000256" key="2">
    <source>
        <dbReference type="ARBA" id="ARBA00023136"/>
    </source>
</evidence>